<comment type="caution">
    <text evidence="2">The sequence shown here is derived from an EMBL/GenBank/DDBJ whole genome shotgun (WGS) entry which is preliminary data.</text>
</comment>
<feature type="region of interest" description="Disordered" evidence="1">
    <location>
        <begin position="140"/>
        <end position="170"/>
    </location>
</feature>
<dbReference type="EMBL" id="PGCK01000001">
    <property type="protein sequence ID" value="MCD1293519.1"/>
    <property type="molecule type" value="Genomic_DNA"/>
</dbReference>
<reference evidence="2 3" key="1">
    <citation type="submission" date="2017-11" db="EMBL/GenBank/DDBJ databases">
        <title>Isolation and Characterization of Family Methanocellaceae Species from Potential Methane Hydrate Area Offshore Southwestern Taiwan.</title>
        <authorList>
            <person name="Zhang W.-L."/>
            <person name="Chen W.-C."/>
            <person name="Lai M.-C."/>
            <person name="Chen S.-C."/>
        </authorList>
    </citation>
    <scope>NUCLEOTIDE SEQUENCE [LARGE SCALE GENOMIC DNA]</scope>
    <source>
        <strain evidence="2 3">CWC-04</strain>
    </source>
</reference>
<dbReference type="AlphaFoldDB" id="A0AAP2W5M2"/>
<protein>
    <recommendedName>
        <fullName evidence="4">GIY-YIG domain-containing protein</fullName>
    </recommendedName>
</protein>
<accession>A0AAP2W5M2</accession>
<gene>
    <name evidence="2" type="ORF">CUJ83_00725</name>
</gene>
<sequence length="289" mass="34110">MGFLDYDWCGLNWSRWVKFESSNRNFKRIPDRQGLYHIKPVDRNILSYIGETTELKTRLRTLCLKILEPEMPFNDPHTAAPGHWAWKDAENMEFECSYVPNPYMNRADQRGLECYLLWQYRLETGESTLLNHGRFHPNYIKSGNRSSNRRGGRIQGNNVNPSSGPSHPPLIIHSKPIDKDWMRLEWSDMEQLSSENARKVPASYGLYKLIDTDIEDVVYIGQSRYFNARLYTHSQKLIDESRMAFSYYKFENPIPQHQLLEMENDLIGAYYSENKKSPRYQFLNITSFE</sequence>
<name>A0AAP2W5M2_9EURY</name>
<evidence type="ECO:0000313" key="3">
    <source>
        <dbReference type="Proteomes" id="UP001320159"/>
    </source>
</evidence>
<evidence type="ECO:0000313" key="2">
    <source>
        <dbReference type="EMBL" id="MCD1293519.1"/>
    </source>
</evidence>
<keyword evidence="3" id="KW-1185">Reference proteome</keyword>
<organism evidence="2 3">
    <name type="scientific">Methanooceanicella nereidis</name>
    <dbReference type="NCBI Taxonomy" id="2052831"/>
    <lineage>
        <taxon>Archaea</taxon>
        <taxon>Methanobacteriati</taxon>
        <taxon>Methanobacteriota</taxon>
        <taxon>Stenosarchaea group</taxon>
        <taxon>Methanomicrobia</taxon>
        <taxon>Methanocellales</taxon>
        <taxon>Methanocellaceae</taxon>
        <taxon>Methanooceanicella</taxon>
    </lineage>
</organism>
<dbReference type="Proteomes" id="UP001320159">
    <property type="component" value="Unassembled WGS sequence"/>
</dbReference>
<evidence type="ECO:0000256" key="1">
    <source>
        <dbReference type="SAM" id="MobiDB-lite"/>
    </source>
</evidence>
<proteinExistence type="predicted"/>
<evidence type="ECO:0008006" key="4">
    <source>
        <dbReference type="Google" id="ProtNLM"/>
    </source>
</evidence>